<gene>
    <name evidence="2" type="ORF">ET996_08045</name>
</gene>
<reference evidence="2 3" key="1">
    <citation type="submission" date="2019-01" db="EMBL/GenBank/DDBJ databases">
        <title>Lactibacter flavus gen. nov., sp. nov., a novel bacterium of the family Propionibacteriaceae isolated from raw milk and dairy products.</title>
        <authorList>
            <person name="Huptas C."/>
            <person name="Wenning M."/>
            <person name="Breitenwieser F."/>
            <person name="Doll E."/>
            <person name="Von Neubeck M."/>
            <person name="Busse H.-J."/>
            <person name="Scherer S."/>
        </authorList>
    </citation>
    <scope>NUCLEOTIDE SEQUENCE [LARGE SCALE GENOMIC DNA]</scope>
    <source>
        <strain evidence="2 3">DSM 22130</strain>
    </source>
</reference>
<dbReference type="Gene3D" id="1.20.1270.240">
    <property type="match status" value="1"/>
</dbReference>
<dbReference type="RefSeq" id="WP_131172041.1">
    <property type="nucleotide sequence ID" value="NZ_FXTL01000007.1"/>
</dbReference>
<evidence type="ECO:0000313" key="2">
    <source>
        <dbReference type="EMBL" id="TBT94952.1"/>
    </source>
</evidence>
<keyword evidence="1" id="KW-0808">Transferase</keyword>
<sequence length="250" mass="26894">MEIFRKSREQAPEGFFAAEVAGLAWLDAAGAVRVPRVVSHGATFLELERLARGTPTEHAAEEFGRALVALHESGASAFGVGPDGWTGDGYIGDAPLPLRPEASWGRFYARWRIEPYLAESGLSEAGRRSLVHLCEALEDGAFDDEAPPARIHGDLWSGNVLFTPTGVVVIDPAAHGGHRITDLAMLSLFGSSELNVILDAYAEASTRLPGHWRMLLGLHQVHPLLVHASLFGAGYGERAVQQADRMLALA</sequence>
<dbReference type="InterPro" id="IPR011009">
    <property type="entry name" value="Kinase-like_dom_sf"/>
</dbReference>
<evidence type="ECO:0000313" key="3">
    <source>
        <dbReference type="Proteomes" id="UP000291933"/>
    </source>
</evidence>
<dbReference type="PANTHER" id="PTHR12149">
    <property type="entry name" value="FRUCTOSAMINE 3 KINASE-RELATED PROTEIN"/>
    <property type="match status" value="1"/>
</dbReference>
<proteinExistence type="inferred from homology"/>
<dbReference type="EMBL" id="SDMR01000008">
    <property type="protein sequence ID" value="TBT94952.1"/>
    <property type="molecule type" value="Genomic_DNA"/>
</dbReference>
<protein>
    <submittedName>
        <fullName evidence="2">Fructosamine kinase</fullName>
    </submittedName>
</protein>
<keyword evidence="3" id="KW-1185">Reference proteome</keyword>
<dbReference type="PANTHER" id="PTHR12149:SF8">
    <property type="entry name" value="PROTEIN-RIBULOSAMINE 3-KINASE"/>
    <property type="match status" value="1"/>
</dbReference>
<keyword evidence="1 2" id="KW-0418">Kinase</keyword>
<dbReference type="AlphaFoldDB" id="A0A4Q9KKD7"/>
<name>A0A4Q9KKD7_PROTD</name>
<comment type="caution">
    <text evidence="2">The sequence shown here is derived from an EMBL/GenBank/DDBJ whole genome shotgun (WGS) entry which is preliminary data.</text>
</comment>
<dbReference type="OrthoDB" id="5291879at2"/>
<evidence type="ECO:0000256" key="1">
    <source>
        <dbReference type="PIRNR" id="PIRNR006221"/>
    </source>
</evidence>
<comment type="similarity">
    <text evidence="1">Belongs to the fructosamine kinase family.</text>
</comment>
<dbReference type="GO" id="GO:0016301">
    <property type="term" value="F:kinase activity"/>
    <property type="evidence" value="ECO:0007669"/>
    <property type="project" value="UniProtKB-UniRule"/>
</dbReference>
<organism evidence="2 3">
    <name type="scientific">Propioniciclava tarda</name>
    <dbReference type="NCBI Taxonomy" id="433330"/>
    <lineage>
        <taxon>Bacteria</taxon>
        <taxon>Bacillati</taxon>
        <taxon>Actinomycetota</taxon>
        <taxon>Actinomycetes</taxon>
        <taxon>Propionibacteriales</taxon>
        <taxon>Propionibacteriaceae</taxon>
        <taxon>Propioniciclava</taxon>
    </lineage>
</organism>
<dbReference type="PIRSF" id="PIRSF006221">
    <property type="entry name" value="Ketosamine-3-kinase"/>
    <property type="match status" value="1"/>
</dbReference>
<dbReference type="InterPro" id="IPR016477">
    <property type="entry name" value="Fructo-/Ketosamine-3-kinase"/>
</dbReference>
<dbReference type="SUPFAM" id="SSF56112">
    <property type="entry name" value="Protein kinase-like (PK-like)"/>
    <property type="match status" value="1"/>
</dbReference>
<dbReference type="Gene3D" id="1.10.510.10">
    <property type="entry name" value="Transferase(Phosphotransferase) domain 1"/>
    <property type="match status" value="1"/>
</dbReference>
<dbReference type="Proteomes" id="UP000291933">
    <property type="component" value="Unassembled WGS sequence"/>
</dbReference>
<dbReference type="Gene3D" id="3.30.200.20">
    <property type="entry name" value="Phosphorylase Kinase, domain 1"/>
    <property type="match status" value="1"/>
</dbReference>
<accession>A0A4Q9KKD7</accession>
<dbReference type="Pfam" id="PF03881">
    <property type="entry name" value="Fructosamin_kin"/>
    <property type="match status" value="1"/>
</dbReference>